<dbReference type="CDD" id="cd02042">
    <property type="entry name" value="ParAB_family"/>
    <property type="match status" value="1"/>
</dbReference>
<dbReference type="SUPFAM" id="SSF52540">
    <property type="entry name" value="P-loop containing nucleoside triphosphate hydrolases"/>
    <property type="match status" value="1"/>
</dbReference>
<protein>
    <submittedName>
        <fullName evidence="2">YhjQ protein</fullName>
    </submittedName>
</protein>
<dbReference type="Proteomes" id="UP000033961">
    <property type="component" value="Chromosome I"/>
</dbReference>
<evidence type="ECO:0000259" key="1">
    <source>
        <dbReference type="Pfam" id="PF13614"/>
    </source>
</evidence>
<reference evidence="2 3" key="1">
    <citation type="journal article" date="2015" name="Genome Announc.">
        <title>Draft Genome Sequences of Leptospira santarosai Strains U160, U164, and U233, Isolated from Asymptomatic Cattle.</title>
        <authorList>
            <person name="Kremer F.S."/>
            <person name="Eslabao M.R."/>
            <person name="Provisor M."/>
            <person name="Woloski R.D."/>
            <person name="Ramires O.V."/>
            <person name="Moreno L.Z."/>
            <person name="Moreno A.M."/>
            <person name="Hamond C."/>
            <person name="Lilenbaum W."/>
            <person name="Dellagostin O.A."/>
        </authorList>
    </citation>
    <scope>NUCLEOTIDE SEQUENCE [LARGE SCALE GENOMIC DNA]</scope>
    <source>
        <strain evidence="2 3">U160</strain>
    </source>
</reference>
<dbReference type="AlphaFoldDB" id="A0A2P1QQQ4"/>
<organism evidence="2 3">
    <name type="scientific">Leptospira santarosai</name>
    <dbReference type="NCBI Taxonomy" id="28183"/>
    <lineage>
        <taxon>Bacteria</taxon>
        <taxon>Pseudomonadati</taxon>
        <taxon>Spirochaetota</taxon>
        <taxon>Spirochaetia</taxon>
        <taxon>Leptospirales</taxon>
        <taxon>Leptospiraceae</taxon>
        <taxon>Leptospira</taxon>
    </lineage>
</organism>
<dbReference type="Gene3D" id="3.40.50.300">
    <property type="entry name" value="P-loop containing nucleotide triphosphate hydrolases"/>
    <property type="match status" value="1"/>
</dbReference>
<dbReference type="PANTHER" id="PTHR13696:SF99">
    <property type="entry name" value="COBYRINIC ACID AC-DIAMIDE SYNTHASE"/>
    <property type="match status" value="1"/>
</dbReference>
<dbReference type="Pfam" id="PF13614">
    <property type="entry name" value="AAA_31"/>
    <property type="match status" value="1"/>
</dbReference>
<dbReference type="EMBL" id="CP027843">
    <property type="protein sequence ID" value="AVQ11245.1"/>
    <property type="molecule type" value="Genomic_DNA"/>
</dbReference>
<dbReference type="InterPro" id="IPR050678">
    <property type="entry name" value="DNA_Partitioning_ATPase"/>
</dbReference>
<dbReference type="PANTHER" id="PTHR13696">
    <property type="entry name" value="P-LOOP CONTAINING NUCLEOSIDE TRIPHOSPHATE HYDROLASE"/>
    <property type="match status" value="1"/>
</dbReference>
<proteinExistence type="predicted"/>
<dbReference type="InterPro" id="IPR025669">
    <property type="entry name" value="AAA_dom"/>
</dbReference>
<name>A0A2P1QQQ4_9LEPT</name>
<dbReference type="InterPro" id="IPR027417">
    <property type="entry name" value="P-loop_NTPase"/>
</dbReference>
<evidence type="ECO:0000313" key="3">
    <source>
        <dbReference type="Proteomes" id="UP000033961"/>
    </source>
</evidence>
<sequence>MKVFKKKKKRIISFLGHKGGIGKTICSTGLGQALAFIGLDVILIDLEENNNLTGICLNNHPEFANVHQRNLYTAVNGRHSLNEVVWRGSHHGCDIIPTTGKIQQLDFMLYSDRSLSIRLSEEILKLEYDYIILDVHPSLNSSLRFAISVSDLILAPLQEDSQNADGTQRVFEEIQTISTETHRIIPMLILPNNISTAKEELLNLVANGMGIKTTNTVIYNNEGIKNAKNLKLPLNPKSIGFSYFINLAKEIHAL</sequence>
<feature type="domain" description="AAA" evidence="1">
    <location>
        <begin position="10"/>
        <end position="183"/>
    </location>
</feature>
<gene>
    <name evidence="2" type="ORF">XB16_0910</name>
</gene>
<accession>A0A2P1QQQ4</accession>
<evidence type="ECO:0000313" key="2">
    <source>
        <dbReference type="EMBL" id="AVQ11245.1"/>
    </source>
</evidence>